<sequence>MSADAIPPTAPGSVRRATLVGGSAILIWSTLALLTALAGPVPPFLLVALSFGLGGLVSLGVILVTGRPLLTVMRAPAPVWLLGIGGLFGYHFLYFLALQTAPAAEANLINYLWPLLIVLFSGLLPGERLRRAQVAGAAAGLAGTLLLVTGGKGVAVAAQHLPGYLAALAASVTWAGYSVLSRRFGAVPTEIVAFFCLATAALAVPCHLMFEQTVWPQGLWGWSVIAAMGIGPVGLAFFVWDHGVKRGDIQTLGALSYATPLLSTGLLIVAGRAALTWPVIAACLLIVGGAVVASRGMAK</sequence>
<dbReference type="InterPro" id="IPR000620">
    <property type="entry name" value="EamA_dom"/>
</dbReference>
<dbReference type="AlphaFoldDB" id="A0A255Z408"/>
<feature type="transmembrane region" description="Helical" evidence="1">
    <location>
        <begin position="222"/>
        <end position="240"/>
    </location>
</feature>
<gene>
    <name evidence="3" type="ORF">CHU95_05105</name>
</gene>
<dbReference type="SUPFAM" id="SSF103481">
    <property type="entry name" value="Multidrug resistance efflux transporter EmrE"/>
    <property type="match status" value="2"/>
</dbReference>
<feature type="transmembrane region" description="Helical" evidence="1">
    <location>
        <begin position="275"/>
        <end position="293"/>
    </location>
</feature>
<evidence type="ECO:0000313" key="4">
    <source>
        <dbReference type="Proteomes" id="UP000216998"/>
    </source>
</evidence>
<dbReference type="InterPro" id="IPR037185">
    <property type="entry name" value="EmrE-like"/>
</dbReference>
<name>A0A255Z408_9PROT</name>
<dbReference type="Pfam" id="PF00892">
    <property type="entry name" value="EamA"/>
    <property type="match status" value="2"/>
</dbReference>
<evidence type="ECO:0000259" key="2">
    <source>
        <dbReference type="Pfam" id="PF00892"/>
    </source>
</evidence>
<comment type="caution">
    <text evidence="3">The sequence shown here is derived from an EMBL/GenBank/DDBJ whole genome shotgun (WGS) entry which is preliminary data.</text>
</comment>
<dbReference type="RefSeq" id="WP_094454396.1">
    <property type="nucleotide sequence ID" value="NZ_NOXU01000023.1"/>
</dbReference>
<keyword evidence="1" id="KW-0812">Transmembrane</keyword>
<dbReference type="GO" id="GO:0016020">
    <property type="term" value="C:membrane"/>
    <property type="evidence" value="ECO:0007669"/>
    <property type="project" value="InterPro"/>
</dbReference>
<dbReference type="OrthoDB" id="9795732at2"/>
<feature type="transmembrane region" description="Helical" evidence="1">
    <location>
        <begin position="136"/>
        <end position="155"/>
    </location>
</feature>
<organism evidence="3 4">
    <name type="scientific">Niveispirillum lacus</name>
    <dbReference type="NCBI Taxonomy" id="1981099"/>
    <lineage>
        <taxon>Bacteria</taxon>
        <taxon>Pseudomonadati</taxon>
        <taxon>Pseudomonadota</taxon>
        <taxon>Alphaproteobacteria</taxon>
        <taxon>Rhodospirillales</taxon>
        <taxon>Azospirillaceae</taxon>
        <taxon>Niveispirillum</taxon>
    </lineage>
</organism>
<feature type="transmembrane region" description="Helical" evidence="1">
    <location>
        <begin position="108"/>
        <end position="124"/>
    </location>
</feature>
<feature type="domain" description="EamA" evidence="2">
    <location>
        <begin position="162"/>
        <end position="294"/>
    </location>
</feature>
<dbReference type="PANTHER" id="PTHR22911:SF76">
    <property type="entry name" value="EAMA DOMAIN-CONTAINING PROTEIN"/>
    <property type="match status" value="1"/>
</dbReference>
<evidence type="ECO:0000313" key="3">
    <source>
        <dbReference type="EMBL" id="OYQ36172.1"/>
    </source>
</evidence>
<feature type="transmembrane region" description="Helical" evidence="1">
    <location>
        <begin position="17"/>
        <end position="38"/>
    </location>
</feature>
<accession>A0A255Z408</accession>
<dbReference type="PANTHER" id="PTHR22911">
    <property type="entry name" value="ACYL-MALONYL CONDENSING ENZYME-RELATED"/>
    <property type="match status" value="1"/>
</dbReference>
<feature type="transmembrane region" description="Helical" evidence="1">
    <location>
        <begin position="161"/>
        <end position="180"/>
    </location>
</feature>
<reference evidence="3 4" key="1">
    <citation type="submission" date="2017-07" db="EMBL/GenBank/DDBJ databases">
        <title>Niveispirillum cyanobacteriorum sp. nov., isolated from cyanobacterial aggregates in a eutrophic lake.</title>
        <authorList>
            <person name="Cai H."/>
        </authorList>
    </citation>
    <scope>NUCLEOTIDE SEQUENCE [LARGE SCALE GENOMIC DNA]</scope>
    <source>
        <strain evidence="4">TH1-14</strain>
    </source>
</reference>
<keyword evidence="4" id="KW-1185">Reference proteome</keyword>
<protein>
    <submittedName>
        <fullName evidence="3">EamA family transporter</fullName>
    </submittedName>
</protein>
<proteinExistence type="predicted"/>
<feature type="transmembrane region" description="Helical" evidence="1">
    <location>
        <begin position="252"/>
        <end position="269"/>
    </location>
</feature>
<keyword evidence="1" id="KW-1133">Transmembrane helix</keyword>
<feature type="domain" description="EamA" evidence="2">
    <location>
        <begin position="24"/>
        <end position="148"/>
    </location>
</feature>
<dbReference type="Proteomes" id="UP000216998">
    <property type="component" value="Unassembled WGS sequence"/>
</dbReference>
<evidence type="ECO:0000256" key="1">
    <source>
        <dbReference type="SAM" id="Phobius"/>
    </source>
</evidence>
<keyword evidence="1" id="KW-0472">Membrane</keyword>
<feature type="transmembrane region" description="Helical" evidence="1">
    <location>
        <begin position="77"/>
        <end position="96"/>
    </location>
</feature>
<feature type="transmembrane region" description="Helical" evidence="1">
    <location>
        <begin position="44"/>
        <end position="65"/>
    </location>
</feature>
<feature type="transmembrane region" description="Helical" evidence="1">
    <location>
        <begin position="192"/>
        <end position="210"/>
    </location>
</feature>
<dbReference type="EMBL" id="NOXU01000023">
    <property type="protein sequence ID" value="OYQ36172.1"/>
    <property type="molecule type" value="Genomic_DNA"/>
</dbReference>